<evidence type="ECO:0000256" key="4">
    <source>
        <dbReference type="ARBA" id="ARBA00022519"/>
    </source>
</evidence>
<dbReference type="PANTHER" id="PTHR30012:SF7">
    <property type="entry name" value="PROTEIN TRANSPORT PROTEIN HOFC HOMOLOG"/>
    <property type="match status" value="1"/>
</dbReference>
<dbReference type="InterPro" id="IPR003004">
    <property type="entry name" value="GspF/PilC"/>
</dbReference>
<dbReference type="OrthoDB" id="9805682at2"/>
<accession>A0A1I4WU84</accession>
<dbReference type="PANTHER" id="PTHR30012">
    <property type="entry name" value="GENERAL SECRETION PATHWAY PROTEIN"/>
    <property type="match status" value="1"/>
</dbReference>
<evidence type="ECO:0000256" key="5">
    <source>
        <dbReference type="ARBA" id="ARBA00022692"/>
    </source>
</evidence>
<dbReference type="GO" id="GO:0015628">
    <property type="term" value="P:protein secretion by the type II secretion system"/>
    <property type="evidence" value="ECO:0007669"/>
    <property type="project" value="TreeGrafter"/>
</dbReference>
<evidence type="ECO:0000256" key="2">
    <source>
        <dbReference type="ARBA" id="ARBA00005745"/>
    </source>
</evidence>
<dbReference type="PRINTS" id="PR00812">
    <property type="entry name" value="BCTERIALGSPF"/>
</dbReference>
<keyword evidence="11" id="KW-1185">Reference proteome</keyword>
<comment type="similarity">
    <text evidence="2">Belongs to the GSP F family.</text>
</comment>
<feature type="domain" description="Type II secretion system protein GspF" evidence="9">
    <location>
        <begin position="71"/>
        <end position="194"/>
    </location>
</feature>
<evidence type="ECO:0000256" key="6">
    <source>
        <dbReference type="ARBA" id="ARBA00022989"/>
    </source>
</evidence>
<reference evidence="10 11" key="1">
    <citation type="submission" date="2016-10" db="EMBL/GenBank/DDBJ databases">
        <authorList>
            <person name="de Groot N.N."/>
        </authorList>
    </citation>
    <scope>NUCLEOTIDE SEQUENCE [LARGE SCALE GENOMIC DNA]</scope>
    <source>
        <strain evidence="10 11">CGMCC 1.7659</strain>
    </source>
</reference>
<name>A0A1I4WU84_9GAMM</name>
<keyword evidence="6 8" id="KW-1133">Transmembrane helix</keyword>
<keyword evidence="3" id="KW-1003">Cell membrane</keyword>
<dbReference type="Proteomes" id="UP000198575">
    <property type="component" value="Unassembled WGS sequence"/>
</dbReference>
<dbReference type="Pfam" id="PF00482">
    <property type="entry name" value="T2SSF"/>
    <property type="match status" value="2"/>
</dbReference>
<dbReference type="AlphaFoldDB" id="A0A1I4WU84"/>
<evidence type="ECO:0000313" key="11">
    <source>
        <dbReference type="Proteomes" id="UP000198575"/>
    </source>
</evidence>
<keyword evidence="5 8" id="KW-0812">Transmembrane</keyword>
<organism evidence="10 11">
    <name type="scientific">Dokdonella immobilis</name>
    <dbReference type="NCBI Taxonomy" id="578942"/>
    <lineage>
        <taxon>Bacteria</taxon>
        <taxon>Pseudomonadati</taxon>
        <taxon>Pseudomonadota</taxon>
        <taxon>Gammaproteobacteria</taxon>
        <taxon>Lysobacterales</taxon>
        <taxon>Rhodanobacteraceae</taxon>
        <taxon>Dokdonella</taxon>
    </lineage>
</organism>
<feature type="transmembrane region" description="Helical" evidence="8">
    <location>
        <begin position="213"/>
        <end position="239"/>
    </location>
</feature>
<comment type="subcellular location">
    <subcellularLocation>
        <location evidence="1">Cell inner membrane</location>
        <topology evidence="1">Multi-pass membrane protein</topology>
    </subcellularLocation>
</comment>
<evidence type="ECO:0000313" key="10">
    <source>
        <dbReference type="EMBL" id="SFN17361.1"/>
    </source>
</evidence>
<dbReference type="InterPro" id="IPR018076">
    <property type="entry name" value="T2SS_GspF_dom"/>
</dbReference>
<feature type="transmembrane region" description="Helical" evidence="8">
    <location>
        <begin position="170"/>
        <end position="193"/>
    </location>
</feature>
<evidence type="ECO:0000256" key="7">
    <source>
        <dbReference type="ARBA" id="ARBA00023136"/>
    </source>
</evidence>
<evidence type="ECO:0000256" key="1">
    <source>
        <dbReference type="ARBA" id="ARBA00004429"/>
    </source>
</evidence>
<keyword evidence="4" id="KW-0997">Cell inner membrane</keyword>
<keyword evidence="7 8" id="KW-0472">Membrane</keyword>
<evidence type="ECO:0000256" key="3">
    <source>
        <dbReference type="ARBA" id="ARBA00022475"/>
    </source>
</evidence>
<gene>
    <name evidence="10" type="ORF">SAMN05216289_10676</name>
</gene>
<dbReference type="EMBL" id="FOVF01000006">
    <property type="protein sequence ID" value="SFN17361.1"/>
    <property type="molecule type" value="Genomic_DNA"/>
</dbReference>
<protein>
    <submittedName>
        <fullName evidence="10">General secretion pathway protein F</fullName>
    </submittedName>
</protein>
<feature type="domain" description="Type II secretion system protein GspF" evidence="9">
    <location>
        <begin position="275"/>
        <end position="396"/>
    </location>
</feature>
<dbReference type="GO" id="GO:0005886">
    <property type="term" value="C:plasma membrane"/>
    <property type="evidence" value="ECO:0007669"/>
    <property type="project" value="UniProtKB-SubCell"/>
</dbReference>
<sequence>MTLYHYKAVTPSGETLEGQMDVASEDEVISKLQDAGNIPLDVRDADSVDSGGLLAALMKRPTLSEAQIVQFTQQLATLLGAGQPLDRALQILLDLPESEKARNLLERVRDLVRGGATLSDALEAERGTFSRLYVNMVRAGEAGGSLEDTLRRLADYLERSRALKSSVINALIYPAFLVGMVLVSLFVLLVVVVPQFEQMFADMDVELPLLTRIVVGVGSTLQNFWWLMLAGLVFFIAWFRRKLADPDSRLAIDERLLKLRIAGELVRKLETARLSRTLGTLLKNGVPLLGALNVARNVMGNSFLGIAVEKASEEVKTGSGLGFALSQSKQFPKLALQMISVGEESGELDTMLLKVADTFDIEVRNTLERLLAALVPATTVVMTVVVAIIMMAIILPILKLTSSIQ</sequence>
<dbReference type="FunFam" id="1.20.81.30:FF:000001">
    <property type="entry name" value="Type II secretion system protein F"/>
    <property type="match status" value="2"/>
</dbReference>
<dbReference type="Gene3D" id="1.20.81.30">
    <property type="entry name" value="Type II secretion system (T2SS), domain F"/>
    <property type="match status" value="2"/>
</dbReference>
<dbReference type="InterPro" id="IPR042094">
    <property type="entry name" value="T2SS_GspF_sf"/>
</dbReference>
<feature type="transmembrane region" description="Helical" evidence="8">
    <location>
        <begin position="370"/>
        <end position="398"/>
    </location>
</feature>
<proteinExistence type="inferred from homology"/>
<dbReference type="RefSeq" id="WP_092406169.1">
    <property type="nucleotide sequence ID" value="NZ_FOVF01000006.1"/>
</dbReference>
<evidence type="ECO:0000256" key="8">
    <source>
        <dbReference type="SAM" id="Phobius"/>
    </source>
</evidence>
<dbReference type="STRING" id="578942.SAMN05216289_10676"/>
<evidence type="ECO:0000259" key="9">
    <source>
        <dbReference type="Pfam" id="PF00482"/>
    </source>
</evidence>